<evidence type="ECO:0000313" key="2">
    <source>
        <dbReference type="EMBL" id="KAK6334528.1"/>
    </source>
</evidence>
<evidence type="ECO:0000256" key="1">
    <source>
        <dbReference type="SAM" id="MobiDB-lite"/>
    </source>
</evidence>
<sequence length="417" mass="47681">MDRNAPIIKSTEQPVAEQINPDTGLIDPVFRFGKHELYNANITLPEFVQPTYGNAQRCFETGNFEDIPIRVKESCISTNITYEEIPFLDYYPVCLLSKQFREDTLDGRFALSPQPIANLQVAWDQFSSPDGGSKSENGKPSSGPNLKPLPSGFEVQSRFWDDYGIFSTYLTANKSKTPVIQFNVDEYDGDVSKYTGSLEWFHSVSDNPYSTTWNVAAKAIRIAWRHSSNRYPLMHEELLQSRLVAKDVIQDRDSLLEKNTTYPNPGAVLDSASMWTRLHPWVVNRVYDQIPGVVKHNSTYYLPCDMPSYAIPQISFQFSQSRGSAESGGTWYPVKKRDFIIQTYRHPDIASLCAGTIQNAYRSPYLKWYPEMATEKKPPASIELGQWVFKSWYIVFKNMRDSTRKEGRRYVGIAKMA</sequence>
<dbReference type="AlphaFoldDB" id="A0AAV9U736"/>
<dbReference type="SUPFAM" id="SSF50630">
    <property type="entry name" value="Acid proteases"/>
    <property type="match status" value="1"/>
</dbReference>
<dbReference type="EMBL" id="JAVHNS010000015">
    <property type="protein sequence ID" value="KAK6334528.1"/>
    <property type="molecule type" value="Genomic_DNA"/>
</dbReference>
<name>A0AAV9U736_9PEZI</name>
<keyword evidence="3" id="KW-1185">Reference proteome</keyword>
<accession>A0AAV9U736</accession>
<protein>
    <recommendedName>
        <fullName evidence="4">Capsid protein</fullName>
    </recommendedName>
</protein>
<gene>
    <name evidence="2" type="ORF">TWF730_003742</name>
</gene>
<dbReference type="Gene3D" id="2.40.70.10">
    <property type="entry name" value="Acid Proteases"/>
    <property type="match status" value="1"/>
</dbReference>
<proteinExistence type="predicted"/>
<dbReference type="Proteomes" id="UP001373714">
    <property type="component" value="Unassembled WGS sequence"/>
</dbReference>
<dbReference type="InterPro" id="IPR021109">
    <property type="entry name" value="Peptidase_aspartic_dom_sf"/>
</dbReference>
<reference evidence="2 3" key="1">
    <citation type="submission" date="2019-10" db="EMBL/GenBank/DDBJ databases">
        <authorList>
            <person name="Palmer J.M."/>
        </authorList>
    </citation>
    <scope>NUCLEOTIDE SEQUENCE [LARGE SCALE GENOMIC DNA]</scope>
    <source>
        <strain evidence="2 3">TWF730</strain>
    </source>
</reference>
<comment type="caution">
    <text evidence="2">The sequence shown here is derived from an EMBL/GenBank/DDBJ whole genome shotgun (WGS) entry which is preliminary data.</text>
</comment>
<feature type="compositionally biased region" description="Polar residues" evidence="1">
    <location>
        <begin position="127"/>
        <end position="144"/>
    </location>
</feature>
<organism evidence="2 3">
    <name type="scientific">Orbilia blumenaviensis</name>
    <dbReference type="NCBI Taxonomy" id="1796055"/>
    <lineage>
        <taxon>Eukaryota</taxon>
        <taxon>Fungi</taxon>
        <taxon>Dikarya</taxon>
        <taxon>Ascomycota</taxon>
        <taxon>Pezizomycotina</taxon>
        <taxon>Orbiliomycetes</taxon>
        <taxon>Orbiliales</taxon>
        <taxon>Orbiliaceae</taxon>
        <taxon>Orbilia</taxon>
    </lineage>
</organism>
<evidence type="ECO:0000313" key="3">
    <source>
        <dbReference type="Proteomes" id="UP001373714"/>
    </source>
</evidence>
<evidence type="ECO:0008006" key="4">
    <source>
        <dbReference type="Google" id="ProtNLM"/>
    </source>
</evidence>
<feature type="region of interest" description="Disordered" evidence="1">
    <location>
        <begin position="127"/>
        <end position="150"/>
    </location>
</feature>